<evidence type="ECO:0008006" key="3">
    <source>
        <dbReference type="Google" id="ProtNLM"/>
    </source>
</evidence>
<evidence type="ECO:0000313" key="1">
    <source>
        <dbReference type="EMBL" id="AWR99733.1"/>
    </source>
</evidence>
<gene>
    <name evidence="1" type="ORF">DFR87_08575</name>
</gene>
<reference evidence="2" key="3">
    <citation type="submission" date="2020-03" db="EMBL/GenBank/DDBJ databases">
        <title>Sequencing and Assembly of Multiple Reported Metal-Biooxidizing Members of the Extremely Thermoacidophilic Archaeal Family Sulfolobaceae.</title>
        <authorList>
            <person name="Counts J.A."/>
            <person name="Kelly R.M."/>
        </authorList>
    </citation>
    <scope>NUCLEOTIDE SEQUENCE [LARGE SCALE GENOMIC DNA]</scope>
    <source>
        <strain evidence="2">HO1-1</strain>
    </source>
</reference>
<name>A0A2U9IUR7_9CREN</name>
<reference evidence="1 2" key="1">
    <citation type="submission" date="2018-05" db="EMBL/GenBank/DDBJ databases">
        <title>Complete Genome Sequences of Extremely Thermoacidophilic, Metal-Mobilizing Type-Strain Members of the Archaeal Family Sulfolobaceae: Acidianus brierleyi DSM-1651T, Acidianus sulfidivorans DSM-18786T, Metallosphaera hakonensis DSM-7519T, and Metallosphaera prunae DSM-10039T.</title>
        <authorList>
            <person name="Counts J.A."/>
            <person name="Kelly R.M."/>
        </authorList>
    </citation>
    <scope>NUCLEOTIDE SEQUENCE [LARGE SCALE GENOMIC DNA]</scope>
    <source>
        <strain evidence="1 2">HO1-1</strain>
    </source>
</reference>
<evidence type="ECO:0000313" key="2">
    <source>
        <dbReference type="Proteomes" id="UP000247586"/>
    </source>
</evidence>
<sequence>MTSKTVSFRLKMSVVDEIQRLRPLVNARSTSEFVIKAILYCLDNEECWKLYDQSKNQGMP</sequence>
<protein>
    <recommendedName>
        <fullName evidence="3">CopG family transcriptional regulator</fullName>
    </recommendedName>
</protein>
<dbReference type="AlphaFoldDB" id="A0A2U9IUR7"/>
<proteinExistence type="predicted"/>
<reference evidence="2" key="2">
    <citation type="submission" date="2020-03" db="EMBL/GenBank/DDBJ databases">
        <title>Complete Genome Sequences of Extremely Thermoacidophilic, Metal-Mobilizing Type-Strain Members of the Archaeal Family Sulfolobaceae: Acidianus brierleyi DSM-1651T, Acidianus sulfidivorans DSM-18786T, Metallosphaera hakonensis DSM-7519T, and Metallosphaera prunae DSM-10039T.</title>
        <authorList>
            <person name="Counts J.A."/>
            <person name="Kelly R.M."/>
        </authorList>
    </citation>
    <scope>NUCLEOTIDE SEQUENCE [LARGE SCALE GENOMIC DNA]</scope>
    <source>
        <strain evidence="2">HO1-1</strain>
    </source>
</reference>
<keyword evidence="2" id="KW-1185">Reference proteome</keyword>
<accession>A0A2U9IUR7</accession>
<dbReference type="EMBL" id="CP029287">
    <property type="protein sequence ID" value="AWR99733.1"/>
    <property type="molecule type" value="Genomic_DNA"/>
</dbReference>
<dbReference type="STRING" id="1293036.GCA_001315825_00880"/>
<dbReference type="Proteomes" id="UP000247586">
    <property type="component" value="Chromosome"/>
</dbReference>
<organism evidence="1 2">
    <name type="scientific">Metallosphaera hakonensis JCM 8857 = DSM 7519</name>
    <dbReference type="NCBI Taxonomy" id="1293036"/>
    <lineage>
        <taxon>Archaea</taxon>
        <taxon>Thermoproteota</taxon>
        <taxon>Thermoprotei</taxon>
        <taxon>Sulfolobales</taxon>
        <taxon>Sulfolobaceae</taxon>
        <taxon>Metallosphaera</taxon>
    </lineage>
</organism>